<comment type="subcellular location">
    <subcellularLocation>
        <location evidence="1">Host cell</location>
    </subcellularLocation>
    <subcellularLocation>
        <location evidence="10">Virion</location>
    </subcellularLocation>
    <text evidence="10">Located inside the virion, complexed with the viral RNA. Probably associates with ER-derived membranes where it participates in viral RNA synthesis and virus budding.</text>
</comment>
<evidence type="ECO:0000256" key="12">
    <source>
        <dbReference type="SAM" id="MobiDB-lite"/>
    </source>
</evidence>
<evidence type="ECO:0000256" key="5">
    <source>
        <dbReference type="ARBA" id="ARBA00022884"/>
    </source>
</evidence>
<evidence type="ECO:0000259" key="14">
    <source>
        <dbReference type="PROSITE" id="PS51929"/>
    </source>
</evidence>
<dbReference type="GO" id="GO:0043657">
    <property type="term" value="C:host cell"/>
    <property type="evidence" value="ECO:0007669"/>
    <property type="project" value="UniProtKB-SubCell"/>
</dbReference>
<evidence type="ECO:0000256" key="1">
    <source>
        <dbReference type="ARBA" id="ARBA00004340"/>
    </source>
</evidence>
<accession>A0AA49EDA9</accession>
<dbReference type="CDD" id="cd21554">
    <property type="entry name" value="CoV_N-NTD"/>
    <property type="match status" value="1"/>
</dbReference>
<keyword evidence="2" id="KW-0597">Phosphoprotein</keyword>
<keyword evidence="5 10" id="KW-0694">RNA-binding</keyword>
<dbReference type="InterPro" id="IPR001218">
    <property type="entry name" value="Nucleocap_CoV"/>
</dbReference>
<dbReference type="InterPro" id="IPR037179">
    <property type="entry name" value="Nucleocapsid_C"/>
</dbReference>
<dbReference type="InterPro" id="IPR044345">
    <property type="entry name" value="N_prot_N_CoV"/>
</dbReference>
<evidence type="ECO:0000256" key="10">
    <source>
        <dbReference type="PIRNR" id="PIRNR003888"/>
    </source>
</evidence>
<protein>
    <recommendedName>
        <fullName evidence="10">Nucleoprotein</fullName>
    </recommendedName>
</protein>
<evidence type="ECO:0000256" key="3">
    <source>
        <dbReference type="ARBA" id="ARBA00022765"/>
    </source>
</evidence>
<feature type="compositionally biased region" description="Polar residues" evidence="12">
    <location>
        <begin position="236"/>
        <end position="249"/>
    </location>
</feature>
<organism evidence="15">
    <name type="scientific">Bat Coronavirus PaGD16</name>
    <dbReference type="NCBI Taxonomy" id="3018867"/>
    <lineage>
        <taxon>Viruses</taxon>
        <taxon>Riboviria</taxon>
        <taxon>Orthornavirae</taxon>
        <taxon>Pisuviricota</taxon>
        <taxon>Pisoniviricetes</taxon>
        <taxon>Nidovirales</taxon>
        <taxon>Cornidovirineae</taxon>
        <taxon>Coronaviridae</taxon>
        <taxon>Orthocoronavirinae</taxon>
    </lineage>
</organism>
<feature type="compositionally biased region" description="Basic and acidic residues" evidence="12">
    <location>
        <begin position="418"/>
        <end position="427"/>
    </location>
</feature>
<evidence type="ECO:0000256" key="6">
    <source>
        <dbReference type="ARBA" id="ARBA00023015"/>
    </source>
</evidence>
<proteinExistence type="predicted"/>
<evidence type="ECO:0000313" key="15">
    <source>
        <dbReference type="EMBL" id="WCC62314.1"/>
    </source>
</evidence>
<keyword evidence="4 10" id="KW-0946">Virion</keyword>
<dbReference type="PROSITE" id="PS51928">
    <property type="entry name" value="COV_N_NTD"/>
    <property type="match status" value="1"/>
</dbReference>
<keyword evidence="8" id="KW-0804">Transcription</keyword>
<dbReference type="GO" id="GO:1990904">
    <property type="term" value="C:ribonucleoprotein complex"/>
    <property type="evidence" value="ECO:0007669"/>
    <property type="project" value="UniProtKB-KW"/>
</dbReference>
<comment type="function">
    <text evidence="10">Packages the positive strand viral genome RNA into a helical ribonucleocapsid (RNP) and plays a fundamental role during virion assembly through its interactions with the viral genome and membrane protein M. Plays an important role in enhancing the efficiency of subgenomic viral RNA transcription as well as viral replication.</text>
</comment>
<dbReference type="EMBL" id="OQ175126">
    <property type="protein sequence ID" value="WCC62314.1"/>
    <property type="molecule type" value="Genomic_RNA"/>
</dbReference>
<dbReference type="InterPro" id="IPR044344">
    <property type="entry name" value="N_prot_C_CoV"/>
</dbReference>
<keyword evidence="6" id="KW-0805">Transcription regulation</keyword>
<evidence type="ECO:0000256" key="11">
    <source>
        <dbReference type="PROSITE-ProRule" id="PRU01276"/>
    </source>
</evidence>
<feature type="compositionally biased region" description="Low complexity" evidence="12">
    <location>
        <begin position="172"/>
        <end position="219"/>
    </location>
</feature>
<keyword evidence="9 11" id="KW-0687">Ribonucleoprotein</keyword>
<feature type="domain" description="CoV N NTD" evidence="13">
    <location>
        <begin position="16"/>
        <end position="138"/>
    </location>
</feature>
<dbReference type="GO" id="GO:0003723">
    <property type="term" value="F:RNA binding"/>
    <property type="evidence" value="ECO:0007669"/>
    <property type="project" value="UniProtKB-UniRule"/>
</dbReference>
<evidence type="ECO:0000256" key="2">
    <source>
        <dbReference type="ARBA" id="ARBA00022553"/>
    </source>
</evidence>
<evidence type="ECO:0000256" key="7">
    <source>
        <dbReference type="ARBA" id="ARBA00023086"/>
    </source>
</evidence>
<dbReference type="GO" id="GO:0019013">
    <property type="term" value="C:viral nucleocapsid"/>
    <property type="evidence" value="ECO:0007669"/>
    <property type="project" value="UniProtKB-UniRule"/>
</dbReference>
<dbReference type="CDD" id="cd21595">
    <property type="entry name" value="CoV_N-CTD"/>
    <property type="match status" value="1"/>
</dbReference>
<dbReference type="Pfam" id="PF00937">
    <property type="entry name" value="CoV_nucleocap"/>
    <property type="match status" value="2"/>
</dbReference>
<reference evidence="15" key="1">
    <citation type="submission" date="2023-01" db="EMBL/GenBank/DDBJ databases">
        <title>Panoramic Analysis of Coronaviruses Carried by Representative Bat Species in Southern China to Better Understand the Coronavirus Sphere.</title>
        <authorList>
            <person name="Han Y."/>
            <person name="Xu P."/>
            <person name="Wang Y."/>
            <person name="Zhao W."/>
            <person name="Wang J."/>
            <person name="Jin Q."/>
            <person name="Wu Z."/>
        </authorList>
    </citation>
    <scope>NUCLEOTIDE SEQUENCE</scope>
    <source>
        <strain evidence="15">BtPa-AlphaCoV/GD2016-Q106</strain>
    </source>
</reference>
<evidence type="ECO:0000256" key="4">
    <source>
        <dbReference type="ARBA" id="ARBA00022844"/>
    </source>
</evidence>
<evidence type="ECO:0000259" key="13">
    <source>
        <dbReference type="PROSITE" id="PS51928"/>
    </source>
</evidence>
<dbReference type="PIRSF" id="PIRSF003888">
    <property type="entry name" value="Corona_nucleocap"/>
    <property type="match status" value="1"/>
</dbReference>
<dbReference type="SUPFAM" id="SSF103068">
    <property type="entry name" value="Nucleocapsid protein dimerization domain"/>
    <property type="match status" value="1"/>
</dbReference>
<sequence>MSVSFDNAARGRSGRVPLSLYMPVINNSSQPFYKVMPNNAVPTGTGNQNQQIGYWNEQVRWRTVKGVRKDLPSKWHFYYLGTGPHAELKYRTRQQGVFWVAREGAKTQPTGLGTRSKNAELVFPRFAQKLPGDIEIVQASSRPNSRASSRSRSQSSGNGNRQQSPGYDQRGNRSQSRGRQQNQSQGNQSRNNGGNGQPRNQSRGRSNSRNRNSSNGSTNQQDLVAAVRQALASLGISGNTNNSGTSTPKSGRATPKRSKSPVPEKKNPEQMGKPMWKRTPNSQESADICFGPRSASQNFGDAQLVRLGADYPHYPQIAELIPTQAALLFGSEITAHEAGEHEIEITYVYKMRVPMGHRSLARFLPHIGAYADAVEDVTLDPSTPPFVPLHQRTRRDSIETQADVVVEEDDEQVEEVLDDVHEGETSA</sequence>
<feature type="domain" description="CoV N CTD" evidence="14">
    <location>
        <begin position="263"/>
        <end position="378"/>
    </location>
</feature>
<feature type="region of interest" description="Disordered" evidence="12">
    <location>
        <begin position="234"/>
        <end position="285"/>
    </location>
</feature>
<dbReference type="PROSITE" id="PS51929">
    <property type="entry name" value="COV_N_CTD"/>
    <property type="match status" value="1"/>
</dbReference>
<keyword evidence="7 10" id="KW-0543">Viral nucleoprotein</keyword>
<evidence type="ECO:0000256" key="8">
    <source>
        <dbReference type="ARBA" id="ARBA00023163"/>
    </source>
</evidence>
<feature type="region of interest" description="Disordered" evidence="12">
    <location>
        <begin position="134"/>
        <end position="219"/>
    </location>
</feature>
<dbReference type="InterPro" id="IPR037195">
    <property type="entry name" value="Nucleocapsid_N"/>
</dbReference>
<feature type="compositionally biased region" description="Acidic residues" evidence="12">
    <location>
        <begin position="407"/>
        <end position="417"/>
    </location>
</feature>
<feature type="compositionally biased region" description="Low complexity" evidence="12">
    <location>
        <begin position="139"/>
        <end position="166"/>
    </location>
</feature>
<feature type="region of interest" description="Disordered" evidence="12">
    <location>
        <begin position="407"/>
        <end position="427"/>
    </location>
</feature>
<dbReference type="SUPFAM" id="SSF110304">
    <property type="entry name" value="Coronavirus RNA-binding domain"/>
    <property type="match status" value="1"/>
</dbReference>
<gene>
    <name evidence="15" type="primary">N</name>
</gene>
<evidence type="ECO:0000256" key="9">
    <source>
        <dbReference type="ARBA" id="ARBA00023274"/>
    </source>
</evidence>
<keyword evidence="3" id="KW-0013">ADP-ribosylation</keyword>
<name>A0AA49EDA9_9NIDO</name>